<evidence type="ECO:0000259" key="6">
    <source>
        <dbReference type="PROSITE" id="PS51352"/>
    </source>
</evidence>
<dbReference type="RefSeq" id="WP_157563219.1">
    <property type="nucleotide sequence ID" value="NZ_WQKZ01000002.1"/>
</dbReference>
<dbReference type="PANTHER" id="PTHR42852:SF6">
    <property type="entry name" value="THIOL:DISULFIDE INTERCHANGE PROTEIN DSBE"/>
    <property type="match status" value="1"/>
</dbReference>
<reference evidence="7 8" key="1">
    <citation type="submission" date="2019-12" db="EMBL/GenBank/DDBJ databases">
        <title>Hymenobacter sp. HMF4947 Genome sequencing and assembly.</title>
        <authorList>
            <person name="Kang H."/>
            <person name="Cha I."/>
            <person name="Kim H."/>
            <person name="Joh K."/>
        </authorList>
    </citation>
    <scope>NUCLEOTIDE SEQUENCE [LARGE SCALE GENOMIC DNA]</scope>
    <source>
        <strain evidence="7 8">HMF4947</strain>
    </source>
</reference>
<dbReference type="GO" id="GO:0016491">
    <property type="term" value="F:oxidoreductase activity"/>
    <property type="evidence" value="ECO:0007669"/>
    <property type="project" value="InterPro"/>
</dbReference>
<dbReference type="Pfam" id="PF00578">
    <property type="entry name" value="AhpC-TSA"/>
    <property type="match status" value="1"/>
</dbReference>
<feature type="signal peptide" evidence="5">
    <location>
        <begin position="1"/>
        <end position="23"/>
    </location>
</feature>
<feature type="chain" id="PRO_5029821924" evidence="5">
    <location>
        <begin position="24"/>
        <end position="366"/>
    </location>
</feature>
<dbReference type="InterPro" id="IPR013766">
    <property type="entry name" value="Thioredoxin_domain"/>
</dbReference>
<sequence>MPALFRTLVPAFVLLISSALVRAQSGSYTLEGQLGTNQRPTKAYLRYPTDKGTQLDSTGVVAGNFTFKGSVAAPKQATLFVVRPGTHLSLRQYSHNVPLYLEPGTIRVVSPDSIAHATVAGTPLNVDNAKLTAALRVFNARQEQEMREYFKQYYKTLAEERKKVLRAFIESMPQSPVSLDALTTYSGYVIDPAEAEPLYNGLATSVRNSPAGQAYAARLAKAKQTAIGAPAPDFSQFDPTGKTVSLHDFRGKYVLIDFWASWCGPCRQENPNVVANYNHYKNRNFTVLGVSLDRVTGRTAWLKAIAADGLVWPQVSDLKYWQNEAAKLYGVQSIPQNFLVGPDGRIVARNIRGEELGQKLAALLPQ</sequence>
<dbReference type="PANTHER" id="PTHR42852">
    <property type="entry name" value="THIOL:DISULFIDE INTERCHANGE PROTEIN DSBE"/>
    <property type="match status" value="1"/>
</dbReference>
<dbReference type="SUPFAM" id="SSF52833">
    <property type="entry name" value="Thioredoxin-like"/>
    <property type="match status" value="1"/>
</dbReference>
<dbReference type="GO" id="GO:0017004">
    <property type="term" value="P:cytochrome complex assembly"/>
    <property type="evidence" value="ECO:0007669"/>
    <property type="project" value="UniProtKB-KW"/>
</dbReference>
<dbReference type="PROSITE" id="PS51352">
    <property type="entry name" value="THIOREDOXIN_2"/>
    <property type="match status" value="1"/>
</dbReference>
<dbReference type="GO" id="GO:0016209">
    <property type="term" value="F:antioxidant activity"/>
    <property type="evidence" value="ECO:0007669"/>
    <property type="project" value="InterPro"/>
</dbReference>
<comment type="caution">
    <text evidence="7">The sequence shown here is derived from an EMBL/GenBank/DDBJ whole genome shotgun (WGS) entry which is preliminary data.</text>
</comment>
<keyword evidence="8" id="KW-1185">Reference proteome</keyword>
<dbReference type="Gene3D" id="3.40.30.10">
    <property type="entry name" value="Glutaredoxin"/>
    <property type="match status" value="1"/>
</dbReference>
<dbReference type="AlphaFoldDB" id="A0A7K1TC54"/>
<keyword evidence="3" id="KW-1015">Disulfide bond</keyword>
<keyword evidence="4" id="KW-0676">Redox-active center</keyword>
<dbReference type="InterPro" id="IPR036249">
    <property type="entry name" value="Thioredoxin-like_sf"/>
</dbReference>
<keyword evidence="2" id="KW-0201">Cytochrome c-type biogenesis</keyword>
<organism evidence="7 8">
    <name type="scientific">Hymenobacter ginkgonis</name>
    <dbReference type="NCBI Taxonomy" id="2682976"/>
    <lineage>
        <taxon>Bacteria</taxon>
        <taxon>Pseudomonadati</taxon>
        <taxon>Bacteroidota</taxon>
        <taxon>Cytophagia</taxon>
        <taxon>Cytophagales</taxon>
        <taxon>Hymenobacteraceae</taxon>
        <taxon>Hymenobacter</taxon>
    </lineage>
</organism>
<keyword evidence="5" id="KW-0732">Signal</keyword>
<protein>
    <submittedName>
        <fullName evidence="7">Redoxin domain-containing protein</fullName>
    </submittedName>
</protein>
<evidence type="ECO:0000256" key="3">
    <source>
        <dbReference type="ARBA" id="ARBA00023157"/>
    </source>
</evidence>
<evidence type="ECO:0000313" key="7">
    <source>
        <dbReference type="EMBL" id="MVN75953.1"/>
    </source>
</evidence>
<evidence type="ECO:0000256" key="2">
    <source>
        <dbReference type="ARBA" id="ARBA00022748"/>
    </source>
</evidence>
<comment type="subcellular location">
    <subcellularLocation>
        <location evidence="1">Cell envelope</location>
    </subcellularLocation>
</comment>
<dbReference type="InterPro" id="IPR025380">
    <property type="entry name" value="DUF4369"/>
</dbReference>
<dbReference type="InterPro" id="IPR017937">
    <property type="entry name" value="Thioredoxin_CS"/>
</dbReference>
<dbReference type="GO" id="GO:0030313">
    <property type="term" value="C:cell envelope"/>
    <property type="evidence" value="ECO:0007669"/>
    <property type="project" value="UniProtKB-SubCell"/>
</dbReference>
<dbReference type="PROSITE" id="PS00194">
    <property type="entry name" value="THIOREDOXIN_1"/>
    <property type="match status" value="1"/>
</dbReference>
<dbReference type="EMBL" id="WQKZ01000002">
    <property type="protein sequence ID" value="MVN75953.1"/>
    <property type="molecule type" value="Genomic_DNA"/>
</dbReference>
<name>A0A7K1TC54_9BACT</name>
<dbReference type="Pfam" id="PF14289">
    <property type="entry name" value="DUF4369"/>
    <property type="match status" value="1"/>
</dbReference>
<evidence type="ECO:0000256" key="1">
    <source>
        <dbReference type="ARBA" id="ARBA00004196"/>
    </source>
</evidence>
<evidence type="ECO:0000256" key="5">
    <source>
        <dbReference type="SAM" id="SignalP"/>
    </source>
</evidence>
<feature type="domain" description="Thioredoxin" evidence="6">
    <location>
        <begin position="225"/>
        <end position="366"/>
    </location>
</feature>
<dbReference type="CDD" id="cd02966">
    <property type="entry name" value="TlpA_like_family"/>
    <property type="match status" value="1"/>
</dbReference>
<dbReference type="InterPro" id="IPR000866">
    <property type="entry name" value="AhpC/TSA"/>
</dbReference>
<evidence type="ECO:0000256" key="4">
    <source>
        <dbReference type="ARBA" id="ARBA00023284"/>
    </source>
</evidence>
<proteinExistence type="predicted"/>
<gene>
    <name evidence="7" type="ORF">GO988_06420</name>
</gene>
<dbReference type="Proteomes" id="UP000441336">
    <property type="component" value="Unassembled WGS sequence"/>
</dbReference>
<accession>A0A7K1TC54</accession>
<dbReference type="InterPro" id="IPR050553">
    <property type="entry name" value="Thioredoxin_ResA/DsbE_sf"/>
</dbReference>
<evidence type="ECO:0000313" key="8">
    <source>
        <dbReference type="Proteomes" id="UP000441336"/>
    </source>
</evidence>